<dbReference type="GO" id="GO:0006420">
    <property type="term" value="P:arginyl-tRNA aminoacylation"/>
    <property type="evidence" value="ECO:0007669"/>
    <property type="project" value="UniProtKB-UniRule"/>
</dbReference>
<comment type="subunit">
    <text evidence="3 11">Monomer.</text>
</comment>
<evidence type="ECO:0000256" key="6">
    <source>
        <dbReference type="ARBA" id="ARBA00022741"/>
    </source>
</evidence>
<dbReference type="PROSITE" id="PS00178">
    <property type="entry name" value="AA_TRNA_LIGASE_I"/>
    <property type="match status" value="1"/>
</dbReference>
<dbReference type="PANTHER" id="PTHR11956:SF5">
    <property type="entry name" value="ARGININE--TRNA LIGASE, CYTOPLASMIC"/>
    <property type="match status" value="1"/>
</dbReference>
<evidence type="ECO:0000256" key="4">
    <source>
        <dbReference type="ARBA" id="ARBA00022490"/>
    </source>
</evidence>
<dbReference type="HAMAP" id="MF_00123">
    <property type="entry name" value="Arg_tRNA_synth"/>
    <property type="match status" value="1"/>
</dbReference>
<sequence>MSDLINSASLRLREIIMDALGKLVAEEAVPAVPLPSFNIEIPADKSHGDFAANTAMVCAKALRMPPRKIAEMICEKLELEGTIFEKAEVAGPGFLNFFLGRSWFSDVVRNVLEEGENYGKTELGKGKKVLVEFVSANPTGPMHIGNARGGAIGDCLASVLQWAGYHAEREFYVNDAGNQIEKFGKSLELRYLQLCSDKGQQLIAQYKDDTDALCSVIYEGSGEGGEFQMPEDVYLGTDIIEHAKNFYDIHGKAMESVSEEERRKALVDYALPINIAGLERDLKKYRIVYDNWFRESTVHAKNETKLVVDKLMEAGKAYEQDGAIWFKATEYGMDKDFVLKRSNGLYTYIVPDIAYHYNKLVTRGFDKAINVLGADHHGYVPRLKAALNALGVDETKLDVVLMQMVRLVRNGETVKLSKRSGKAITLVTLLDEIPIDAARFFFNLREANSQFEFDLGLAIEKTSQNPVYYVQYAHARICSMLRALAEEGVNVPQSADLDLLTDPREIELIRHLASLPKEIDLAAKTYDPAKITKYAIDLATLFHRFYDACSVKNAESEQLRDARILLSVAVRQTLRNALEILNIDRPEKM</sequence>
<evidence type="ECO:0000256" key="12">
    <source>
        <dbReference type="RuleBase" id="RU363038"/>
    </source>
</evidence>
<accession>A0A1M7IJE0</accession>
<dbReference type="EC" id="6.1.1.19" evidence="11"/>
<dbReference type="PANTHER" id="PTHR11956">
    <property type="entry name" value="ARGINYL-TRNA SYNTHETASE"/>
    <property type="match status" value="1"/>
</dbReference>
<comment type="similarity">
    <text evidence="2 11 12">Belongs to the class-I aminoacyl-tRNA synthetase family.</text>
</comment>
<evidence type="ECO:0000259" key="13">
    <source>
        <dbReference type="SMART" id="SM00836"/>
    </source>
</evidence>
<keyword evidence="6 11" id="KW-0547">Nucleotide-binding</keyword>
<dbReference type="NCBIfam" id="TIGR00456">
    <property type="entry name" value="argS"/>
    <property type="match status" value="1"/>
</dbReference>
<dbReference type="FunFam" id="3.40.50.620:FF:000062">
    <property type="entry name" value="Arginine--tRNA ligase"/>
    <property type="match status" value="1"/>
</dbReference>
<dbReference type="Pfam" id="PF03485">
    <property type="entry name" value="Arg_tRNA_synt_N"/>
    <property type="match status" value="1"/>
</dbReference>
<evidence type="ECO:0000256" key="3">
    <source>
        <dbReference type="ARBA" id="ARBA00011245"/>
    </source>
</evidence>
<dbReference type="Pfam" id="PF00750">
    <property type="entry name" value="tRNA-synt_1d"/>
    <property type="match status" value="1"/>
</dbReference>
<dbReference type="FunFam" id="1.10.730.10:FF:000008">
    <property type="entry name" value="Arginine--tRNA ligase"/>
    <property type="match status" value="1"/>
</dbReference>
<dbReference type="SUPFAM" id="SSF52374">
    <property type="entry name" value="Nucleotidylyl transferase"/>
    <property type="match status" value="1"/>
</dbReference>
<evidence type="ECO:0000256" key="8">
    <source>
        <dbReference type="ARBA" id="ARBA00022917"/>
    </source>
</evidence>
<dbReference type="SMART" id="SM00836">
    <property type="entry name" value="DALR_1"/>
    <property type="match status" value="1"/>
</dbReference>
<dbReference type="AlphaFoldDB" id="A0A1M7IJE0"/>
<evidence type="ECO:0000313" key="16">
    <source>
        <dbReference type="Proteomes" id="UP000184394"/>
    </source>
</evidence>
<dbReference type="Gene3D" id="3.40.50.620">
    <property type="entry name" value="HUPs"/>
    <property type="match status" value="1"/>
</dbReference>
<proteinExistence type="inferred from homology"/>
<dbReference type="SUPFAM" id="SSF55190">
    <property type="entry name" value="Arginyl-tRNA synthetase (ArgRS), N-terminal 'additional' domain"/>
    <property type="match status" value="1"/>
</dbReference>
<feature type="short sequence motif" description="'HIGH' region" evidence="11">
    <location>
        <begin position="136"/>
        <end position="146"/>
    </location>
</feature>
<dbReference type="Gene3D" id="1.10.730.10">
    <property type="entry name" value="Isoleucyl-tRNA Synthetase, Domain 1"/>
    <property type="match status" value="1"/>
</dbReference>
<dbReference type="Proteomes" id="UP000184394">
    <property type="component" value="Unassembled WGS sequence"/>
</dbReference>
<dbReference type="Pfam" id="PF05746">
    <property type="entry name" value="DALR_1"/>
    <property type="match status" value="1"/>
</dbReference>
<dbReference type="InterPro" id="IPR035684">
    <property type="entry name" value="ArgRS_core"/>
</dbReference>
<feature type="domain" description="DALR anticodon binding" evidence="13">
    <location>
        <begin position="470"/>
        <end position="589"/>
    </location>
</feature>
<dbReference type="GO" id="GO:0004814">
    <property type="term" value="F:arginine-tRNA ligase activity"/>
    <property type="evidence" value="ECO:0007669"/>
    <property type="project" value="UniProtKB-UniRule"/>
</dbReference>
<organism evidence="15 16">
    <name type="scientific">Ruminococcus flavefaciens</name>
    <dbReference type="NCBI Taxonomy" id="1265"/>
    <lineage>
        <taxon>Bacteria</taxon>
        <taxon>Bacillati</taxon>
        <taxon>Bacillota</taxon>
        <taxon>Clostridia</taxon>
        <taxon>Eubacteriales</taxon>
        <taxon>Oscillospiraceae</taxon>
        <taxon>Ruminococcus</taxon>
    </lineage>
</organism>
<comment type="subcellular location">
    <subcellularLocation>
        <location evidence="1 11">Cytoplasm</location>
    </subcellularLocation>
</comment>
<dbReference type="SMART" id="SM01016">
    <property type="entry name" value="Arg_tRNA_synt_N"/>
    <property type="match status" value="1"/>
</dbReference>
<dbReference type="InterPro" id="IPR009080">
    <property type="entry name" value="tRNAsynth_Ia_anticodon-bd"/>
</dbReference>
<protein>
    <recommendedName>
        <fullName evidence="11">Arginine--tRNA ligase</fullName>
        <ecNumber evidence="11">6.1.1.19</ecNumber>
    </recommendedName>
    <alternativeName>
        <fullName evidence="11">Arginyl-tRNA synthetase</fullName>
        <shortName evidence="11">ArgRS</shortName>
    </alternativeName>
</protein>
<dbReference type="InterPro" id="IPR008909">
    <property type="entry name" value="DALR_anticod-bd"/>
</dbReference>
<keyword evidence="4 11" id="KW-0963">Cytoplasm</keyword>
<comment type="catalytic activity">
    <reaction evidence="10 11">
        <text>tRNA(Arg) + L-arginine + ATP = L-arginyl-tRNA(Arg) + AMP + diphosphate</text>
        <dbReference type="Rhea" id="RHEA:20301"/>
        <dbReference type="Rhea" id="RHEA-COMP:9658"/>
        <dbReference type="Rhea" id="RHEA-COMP:9673"/>
        <dbReference type="ChEBI" id="CHEBI:30616"/>
        <dbReference type="ChEBI" id="CHEBI:32682"/>
        <dbReference type="ChEBI" id="CHEBI:33019"/>
        <dbReference type="ChEBI" id="CHEBI:78442"/>
        <dbReference type="ChEBI" id="CHEBI:78513"/>
        <dbReference type="ChEBI" id="CHEBI:456215"/>
        <dbReference type="EC" id="6.1.1.19"/>
    </reaction>
</comment>
<dbReference type="RefSeq" id="WP_072949776.1">
    <property type="nucleotide sequence ID" value="NZ_FRCT01000004.1"/>
</dbReference>
<evidence type="ECO:0000256" key="1">
    <source>
        <dbReference type="ARBA" id="ARBA00004496"/>
    </source>
</evidence>
<dbReference type="SUPFAM" id="SSF47323">
    <property type="entry name" value="Anticodon-binding domain of a subclass of class I aminoacyl-tRNA synthetases"/>
    <property type="match status" value="1"/>
</dbReference>
<reference evidence="15 16" key="1">
    <citation type="submission" date="2016-11" db="EMBL/GenBank/DDBJ databases">
        <authorList>
            <person name="Jaros S."/>
            <person name="Januszkiewicz K."/>
            <person name="Wedrychowicz H."/>
        </authorList>
    </citation>
    <scope>NUCLEOTIDE SEQUENCE [LARGE SCALE GENOMIC DNA]</scope>
    <source>
        <strain evidence="15 16">Y1</strain>
    </source>
</reference>
<keyword evidence="7 11" id="KW-0067">ATP-binding</keyword>
<evidence type="ECO:0000256" key="2">
    <source>
        <dbReference type="ARBA" id="ARBA00005594"/>
    </source>
</evidence>
<dbReference type="InterPro" id="IPR014729">
    <property type="entry name" value="Rossmann-like_a/b/a_fold"/>
</dbReference>
<keyword evidence="5 11" id="KW-0436">Ligase</keyword>
<dbReference type="OrthoDB" id="9805987at2"/>
<evidence type="ECO:0000256" key="10">
    <source>
        <dbReference type="ARBA" id="ARBA00049339"/>
    </source>
</evidence>
<dbReference type="PRINTS" id="PR01038">
    <property type="entry name" value="TRNASYNTHARG"/>
</dbReference>
<dbReference type="EMBL" id="FRCT01000004">
    <property type="protein sequence ID" value="SHM40775.1"/>
    <property type="molecule type" value="Genomic_DNA"/>
</dbReference>
<evidence type="ECO:0000313" key="15">
    <source>
        <dbReference type="EMBL" id="SHM40775.1"/>
    </source>
</evidence>
<dbReference type="GO" id="GO:0005524">
    <property type="term" value="F:ATP binding"/>
    <property type="evidence" value="ECO:0007669"/>
    <property type="project" value="UniProtKB-UniRule"/>
</dbReference>
<dbReference type="InterPro" id="IPR005148">
    <property type="entry name" value="Arg-tRNA-synth_N"/>
</dbReference>
<name>A0A1M7IJE0_RUMFL</name>
<dbReference type="GO" id="GO:0005737">
    <property type="term" value="C:cytoplasm"/>
    <property type="evidence" value="ECO:0007669"/>
    <property type="project" value="UniProtKB-SubCell"/>
</dbReference>
<dbReference type="Gene3D" id="3.30.1360.70">
    <property type="entry name" value="Arginyl tRNA synthetase N-terminal domain"/>
    <property type="match status" value="1"/>
</dbReference>
<evidence type="ECO:0000256" key="11">
    <source>
        <dbReference type="HAMAP-Rule" id="MF_00123"/>
    </source>
</evidence>
<dbReference type="InterPro" id="IPR001412">
    <property type="entry name" value="aa-tRNA-synth_I_CS"/>
</dbReference>
<evidence type="ECO:0000256" key="5">
    <source>
        <dbReference type="ARBA" id="ARBA00022598"/>
    </source>
</evidence>
<keyword evidence="8 11" id="KW-0648">Protein biosynthesis</keyword>
<evidence type="ECO:0000256" key="7">
    <source>
        <dbReference type="ARBA" id="ARBA00022840"/>
    </source>
</evidence>
<dbReference type="InterPro" id="IPR036695">
    <property type="entry name" value="Arg-tRNA-synth_N_sf"/>
</dbReference>
<gene>
    <name evidence="11" type="primary">argS</name>
    <name evidence="15" type="ORF">SAMN04487860_104153</name>
</gene>
<keyword evidence="9 11" id="KW-0030">Aminoacyl-tRNA synthetase</keyword>
<evidence type="ECO:0000259" key="14">
    <source>
        <dbReference type="SMART" id="SM01016"/>
    </source>
</evidence>
<feature type="domain" description="Arginyl tRNA synthetase N-terminal" evidence="14">
    <location>
        <begin position="10"/>
        <end position="99"/>
    </location>
</feature>
<dbReference type="CDD" id="cd00671">
    <property type="entry name" value="ArgRS_core"/>
    <property type="match status" value="1"/>
</dbReference>
<dbReference type="InterPro" id="IPR001278">
    <property type="entry name" value="Arg-tRNA-ligase"/>
</dbReference>
<evidence type="ECO:0000256" key="9">
    <source>
        <dbReference type="ARBA" id="ARBA00023146"/>
    </source>
</evidence>